<proteinExistence type="predicted"/>
<dbReference type="EMBL" id="CP018632">
    <property type="protein sequence ID" value="ASJ71530.1"/>
    <property type="molecule type" value="Genomic_DNA"/>
</dbReference>
<dbReference type="AlphaFoldDB" id="A0A2Z2NS19"/>
<evidence type="ECO:0000313" key="3">
    <source>
        <dbReference type="Proteomes" id="UP000250079"/>
    </source>
</evidence>
<dbReference type="Proteomes" id="UP000250079">
    <property type="component" value="Chromosome"/>
</dbReference>
<reference evidence="2 3" key="1">
    <citation type="submission" date="2016-12" db="EMBL/GenBank/DDBJ databases">
        <authorList>
            <person name="Song W.-J."/>
            <person name="Kurnit D.M."/>
        </authorList>
    </citation>
    <scope>NUCLEOTIDE SEQUENCE [LARGE SCALE GENOMIC DNA]</scope>
    <source>
        <strain evidence="2 3">IMCC3135</strain>
    </source>
</reference>
<organism evidence="2 3">
    <name type="scientific">Granulosicoccus antarcticus IMCC3135</name>
    <dbReference type="NCBI Taxonomy" id="1192854"/>
    <lineage>
        <taxon>Bacteria</taxon>
        <taxon>Pseudomonadati</taxon>
        <taxon>Pseudomonadota</taxon>
        <taxon>Gammaproteobacteria</taxon>
        <taxon>Chromatiales</taxon>
        <taxon>Granulosicoccaceae</taxon>
        <taxon>Granulosicoccus</taxon>
    </lineage>
</organism>
<dbReference type="OrthoDB" id="2242169at2"/>
<dbReference type="KEGG" id="gai:IMCC3135_07120"/>
<gene>
    <name evidence="2" type="ORF">IMCC3135_07120</name>
</gene>
<sequence>MTLPGIRWLGMGLIFISLLPLSNSAQHYSSRLAFVEDSVARLATVVQQQPVARLDSQEVQSLVEYTDENGTSHQALTNISSYPAPFAIGEQVDILVDKNDPVNIRVDSFAGTWLEVTFYLIPGLLALTGGLVMLQRSRKR</sequence>
<protein>
    <submittedName>
        <fullName evidence="2">Uncharacterized protein</fullName>
    </submittedName>
</protein>
<keyword evidence="1" id="KW-0472">Membrane</keyword>
<dbReference type="RefSeq" id="WP_157735815.1">
    <property type="nucleotide sequence ID" value="NZ_CP018632.1"/>
</dbReference>
<evidence type="ECO:0000313" key="2">
    <source>
        <dbReference type="EMBL" id="ASJ71530.1"/>
    </source>
</evidence>
<keyword evidence="1" id="KW-1133">Transmembrane helix</keyword>
<name>A0A2Z2NS19_9GAMM</name>
<evidence type="ECO:0000256" key="1">
    <source>
        <dbReference type="SAM" id="Phobius"/>
    </source>
</evidence>
<keyword evidence="1" id="KW-0812">Transmembrane</keyword>
<accession>A0A2Z2NS19</accession>
<keyword evidence="3" id="KW-1185">Reference proteome</keyword>
<feature type="transmembrane region" description="Helical" evidence="1">
    <location>
        <begin position="116"/>
        <end position="134"/>
    </location>
</feature>